<dbReference type="RefSeq" id="WP_246378898.1">
    <property type="nucleotide sequence ID" value="NZ_BAABAM010000003.1"/>
</dbReference>
<sequence length="381" mass="42888">MAAMLYRTPILTSEDSRVLLEIKAARRDLHHHALSAPAKLIAGLRKFLAADAIAASNSIEGFKVSTIDVEDLMEGERDVDVTDENREETLAYQRMMTYIQSLHDAPDFAYSTGFINALHWMLQGHRHSIRKPAGQWRRGPVYVTDARDPSIAAYTAPEASQVPGLMSELTDWLNTDDGTSPLIRAAMSHLHLVSIHPWADGNGRMSRSLQTLLISRDGTLAPEFSSIEAWLGRPGNTWEYYSVLARRGVTYHPDQDVSEWIRFNLTAYHQQAQSVHARLDRSNRVWVLLEEFARHRGLDERVVTALHDVAVSGRVRRSRYEAAEGLSVQQAQRDLRDLVTAQLLTPVGKTRARFYTVGPAFPEPPLELARTPFSLVDPYQA</sequence>
<gene>
    <name evidence="5" type="ORF">HNR30_004313</name>
</gene>
<organism evidence="5 6">
    <name type="scientific">Nonomuraea soli</name>
    <dbReference type="NCBI Taxonomy" id="1032476"/>
    <lineage>
        <taxon>Bacteria</taxon>
        <taxon>Bacillati</taxon>
        <taxon>Actinomycetota</taxon>
        <taxon>Actinomycetes</taxon>
        <taxon>Streptosporangiales</taxon>
        <taxon>Streptosporangiaceae</taxon>
        <taxon>Nonomuraea</taxon>
    </lineage>
</organism>
<dbReference type="SUPFAM" id="SSF140931">
    <property type="entry name" value="Fic-like"/>
    <property type="match status" value="1"/>
</dbReference>
<evidence type="ECO:0000313" key="5">
    <source>
        <dbReference type="EMBL" id="MBA2892959.1"/>
    </source>
</evidence>
<dbReference type="PANTHER" id="PTHR13504">
    <property type="entry name" value="FIDO DOMAIN-CONTAINING PROTEIN DDB_G0283145"/>
    <property type="match status" value="1"/>
</dbReference>
<dbReference type="GO" id="GO:0005524">
    <property type="term" value="F:ATP binding"/>
    <property type="evidence" value="ECO:0007669"/>
    <property type="project" value="UniProtKB-KW"/>
</dbReference>
<dbReference type="EMBL" id="JACDUR010000004">
    <property type="protein sequence ID" value="MBA2892959.1"/>
    <property type="molecule type" value="Genomic_DNA"/>
</dbReference>
<accession>A0A7W0HRG0</accession>
<keyword evidence="6" id="KW-1185">Reference proteome</keyword>
<keyword evidence="2" id="KW-0547">Nucleotide-binding</keyword>
<proteinExistence type="predicted"/>
<feature type="binding site" evidence="2">
    <location>
        <begin position="200"/>
        <end position="207"/>
    </location>
    <ligand>
        <name>ATP</name>
        <dbReference type="ChEBI" id="CHEBI:30616"/>
    </ligand>
</feature>
<feature type="domain" description="Fido" evidence="4">
    <location>
        <begin position="110"/>
        <end position="263"/>
    </location>
</feature>
<name>A0A7W0HRG0_9ACTN</name>
<feature type="site" description="Important for autoinhibition of adenylyltransferase activity" evidence="3">
    <location>
        <position position="60"/>
    </location>
</feature>
<dbReference type="Gene3D" id="1.10.3290.10">
    <property type="entry name" value="Fido-like domain"/>
    <property type="match status" value="1"/>
</dbReference>
<comment type="caution">
    <text evidence="5">The sequence shown here is derived from an EMBL/GenBank/DDBJ whole genome shotgun (WGS) entry which is preliminary data.</text>
</comment>
<dbReference type="Pfam" id="PF02661">
    <property type="entry name" value="Fic"/>
    <property type="match status" value="1"/>
</dbReference>
<evidence type="ECO:0000256" key="3">
    <source>
        <dbReference type="PIRSR" id="PIRSR640198-3"/>
    </source>
</evidence>
<feature type="active site" evidence="1">
    <location>
        <position position="196"/>
    </location>
</feature>
<dbReference type="AlphaFoldDB" id="A0A7W0HRG0"/>
<dbReference type="Proteomes" id="UP000530928">
    <property type="component" value="Unassembled WGS sequence"/>
</dbReference>
<keyword evidence="2" id="KW-0067">ATP-binding</keyword>
<dbReference type="InterPro" id="IPR003812">
    <property type="entry name" value="Fido"/>
</dbReference>
<evidence type="ECO:0000313" key="6">
    <source>
        <dbReference type="Proteomes" id="UP000530928"/>
    </source>
</evidence>
<dbReference type="PROSITE" id="PS51459">
    <property type="entry name" value="FIDO"/>
    <property type="match status" value="1"/>
</dbReference>
<evidence type="ECO:0000256" key="2">
    <source>
        <dbReference type="PIRSR" id="PIRSR640198-2"/>
    </source>
</evidence>
<dbReference type="InterPro" id="IPR036597">
    <property type="entry name" value="Fido-like_dom_sf"/>
</dbReference>
<reference evidence="5 6" key="1">
    <citation type="submission" date="2020-07" db="EMBL/GenBank/DDBJ databases">
        <title>Genomic Encyclopedia of Type Strains, Phase IV (KMG-IV): sequencing the most valuable type-strain genomes for metagenomic binning, comparative biology and taxonomic classification.</title>
        <authorList>
            <person name="Goeker M."/>
        </authorList>
    </citation>
    <scope>NUCLEOTIDE SEQUENCE [LARGE SCALE GENOMIC DNA]</scope>
    <source>
        <strain evidence="5 6">DSM 45533</strain>
    </source>
</reference>
<protein>
    <submittedName>
        <fullName evidence="5">Fic family protein</fullName>
    </submittedName>
</protein>
<dbReference type="PANTHER" id="PTHR13504:SF38">
    <property type="entry name" value="FIDO DOMAIN-CONTAINING PROTEIN"/>
    <property type="match status" value="1"/>
</dbReference>
<dbReference type="InterPro" id="IPR040198">
    <property type="entry name" value="Fido_containing"/>
</dbReference>
<evidence type="ECO:0000259" key="4">
    <source>
        <dbReference type="PROSITE" id="PS51459"/>
    </source>
</evidence>
<evidence type="ECO:0000256" key="1">
    <source>
        <dbReference type="PIRSR" id="PIRSR640198-1"/>
    </source>
</evidence>